<reference evidence="10 11" key="1">
    <citation type="submission" date="2019-06" db="EMBL/GenBank/DDBJ databases">
        <title>Persicimonas caeni gen. nov., sp. nov., a predatory bacterium isolated from solar saltern.</title>
        <authorList>
            <person name="Wang S."/>
        </authorList>
    </citation>
    <scope>NUCLEOTIDE SEQUENCE [LARGE SCALE GENOMIC DNA]</scope>
    <source>
        <strain evidence="10 11">YN101</strain>
    </source>
</reference>
<evidence type="ECO:0000256" key="5">
    <source>
        <dbReference type="ARBA" id="ARBA00022833"/>
    </source>
</evidence>
<gene>
    <name evidence="10" type="ORF">FIV42_05420</name>
</gene>
<dbReference type="GO" id="GO:0005615">
    <property type="term" value="C:extracellular space"/>
    <property type="evidence" value="ECO:0007669"/>
    <property type="project" value="TreeGrafter"/>
</dbReference>
<accession>A0A5B8Y6L8</accession>
<dbReference type="Gene3D" id="3.40.630.10">
    <property type="entry name" value="Zn peptidases"/>
    <property type="match status" value="1"/>
</dbReference>
<keyword evidence="4" id="KW-0378">Hydrolase</keyword>
<dbReference type="Proteomes" id="UP000315995">
    <property type="component" value="Chromosome"/>
</dbReference>
<dbReference type="EMBL" id="CP041186">
    <property type="protein sequence ID" value="QDG50188.1"/>
    <property type="molecule type" value="Genomic_DNA"/>
</dbReference>
<sequence length="564" mass="63005">MPFTPYAADDYVDFNYVEQFCRTLADEHPEWVELEVMGESRRGRPLLLLTLSAKETGPDGSERGGRPALWLDAGTHASEWTGVSAVLFTVSRWMERLLAGDEMLQGWFATHEVVIMPCISPDGVQAMFDGSPFIRSSLRPPREGEVRSGLDPCDIDGDGAVRMMRWKHPAGTFVEDPEWAPFMRPRTLDDEPEDAYFLCDEGEFINWDGVKWTSAPREFGIDLNRNFPGEWKPFSMFGMDAGNFPLSEPESRAVVDAFAAHPHLGCALTMHTYTGCILTQPYRKDTPLTKGDIDLMEQLAKDVVEGTDYKVFKVYPDFMYDPDQAIVGVWADTISSVFGVPGYTVELWDPLGHADLDVDKPIDFLMKPEPAKLQQLLAKFAEDEQNIEPWRTHEHPQLGQVEIGGIEYLRTIRNPPAACLSDECMKAFKMAERARRALPEVRAQVEVTELGPETHKVRLILENLGFLPTSGLEHGRKVGSSPSVSTRLDLGDGMTTHDSSEQKLDHLDGWGNLRTSAGKNPVYAGLPGRGHRQFAEWTVHGSGEVEIVWQAGRGGRGVERVELG</sequence>
<comment type="cofactor">
    <cofactor evidence="1">
        <name>Zn(2+)</name>
        <dbReference type="ChEBI" id="CHEBI:29105"/>
    </cofactor>
</comment>
<dbReference type="SUPFAM" id="SSF53187">
    <property type="entry name" value="Zn-dependent exopeptidases"/>
    <property type="match status" value="1"/>
</dbReference>
<keyword evidence="3" id="KW-0645">Protease</keyword>
<evidence type="ECO:0000313" key="10">
    <source>
        <dbReference type="EMBL" id="QDG50188.1"/>
    </source>
</evidence>
<name>A0A4Y6PPE9_PERCE</name>
<feature type="region of interest" description="Disordered" evidence="8">
    <location>
        <begin position="473"/>
        <end position="503"/>
    </location>
</feature>
<evidence type="ECO:0000313" key="11">
    <source>
        <dbReference type="Proteomes" id="UP000315995"/>
    </source>
</evidence>
<dbReference type="PRINTS" id="PR00765">
    <property type="entry name" value="CRBOXYPTASEA"/>
</dbReference>
<proteinExistence type="inferred from homology"/>
<dbReference type="RefSeq" id="WP_141196684.1">
    <property type="nucleotide sequence ID" value="NZ_CP041186.1"/>
</dbReference>
<dbReference type="GO" id="GO:0008270">
    <property type="term" value="F:zinc ion binding"/>
    <property type="evidence" value="ECO:0007669"/>
    <property type="project" value="InterPro"/>
</dbReference>
<evidence type="ECO:0000256" key="4">
    <source>
        <dbReference type="ARBA" id="ARBA00022801"/>
    </source>
</evidence>
<dbReference type="Pfam" id="PF00246">
    <property type="entry name" value="Peptidase_M14"/>
    <property type="match status" value="1"/>
</dbReference>
<dbReference type="SMART" id="SM00631">
    <property type="entry name" value="Zn_pept"/>
    <property type="match status" value="1"/>
</dbReference>
<dbReference type="GO" id="GO:0006508">
    <property type="term" value="P:proteolysis"/>
    <property type="evidence" value="ECO:0007669"/>
    <property type="project" value="UniProtKB-KW"/>
</dbReference>
<evidence type="ECO:0000256" key="7">
    <source>
        <dbReference type="PROSITE-ProRule" id="PRU01379"/>
    </source>
</evidence>
<dbReference type="PANTHER" id="PTHR11705">
    <property type="entry name" value="PROTEASE FAMILY M14 CARBOXYPEPTIDASE A,B"/>
    <property type="match status" value="1"/>
</dbReference>
<feature type="domain" description="Peptidase M14" evidence="9">
    <location>
        <begin position="10"/>
        <end position="358"/>
    </location>
</feature>
<evidence type="ECO:0000256" key="1">
    <source>
        <dbReference type="ARBA" id="ARBA00001947"/>
    </source>
</evidence>
<dbReference type="OrthoDB" id="5294005at2"/>
<comment type="caution">
    <text evidence="7">Lacks conserved residue(s) required for the propagation of feature annotation.</text>
</comment>
<evidence type="ECO:0000256" key="2">
    <source>
        <dbReference type="ARBA" id="ARBA00005988"/>
    </source>
</evidence>
<keyword evidence="5" id="KW-0862">Zinc</keyword>
<dbReference type="GO" id="GO:0004181">
    <property type="term" value="F:metallocarboxypeptidase activity"/>
    <property type="evidence" value="ECO:0007669"/>
    <property type="project" value="InterPro"/>
</dbReference>
<evidence type="ECO:0000256" key="6">
    <source>
        <dbReference type="ARBA" id="ARBA00023049"/>
    </source>
</evidence>
<evidence type="ECO:0000256" key="3">
    <source>
        <dbReference type="ARBA" id="ARBA00022670"/>
    </source>
</evidence>
<evidence type="ECO:0000256" key="8">
    <source>
        <dbReference type="SAM" id="MobiDB-lite"/>
    </source>
</evidence>
<keyword evidence="6" id="KW-0482">Metalloprotease</keyword>
<dbReference type="PROSITE" id="PS52035">
    <property type="entry name" value="PEPTIDASE_M14"/>
    <property type="match status" value="1"/>
</dbReference>
<dbReference type="CDD" id="cd06905">
    <property type="entry name" value="M14-like"/>
    <property type="match status" value="1"/>
</dbReference>
<dbReference type="PANTHER" id="PTHR11705:SF143">
    <property type="entry name" value="SLL0236 PROTEIN"/>
    <property type="match status" value="1"/>
</dbReference>
<accession>A0A4Y6PPE9</accession>
<organism evidence="10 11">
    <name type="scientific">Persicimonas caeni</name>
    <dbReference type="NCBI Taxonomy" id="2292766"/>
    <lineage>
        <taxon>Bacteria</taxon>
        <taxon>Deltaproteobacteria</taxon>
        <taxon>Bradymonadales</taxon>
        <taxon>Bradymonadaceae</taxon>
        <taxon>Persicimonas</taxon>
    </lineage>
</organism>
<dbReference type="InterPro" id="IPR000834">
    <property type="entry name" value="Peptidase_M14"/>
</dbReference>
<keyword evidence="11" id="KW-1185">Reference proteome</keyword>
<dbReference type="AlphaFoldDB" id="A0A4Y6PPE9"/>
<protein>
    <recommendedName>
        <fullName evidence="9">Peptidase M14 domain-containing protein</fullName>
    </recommendedName>
</protein>
<evidence type="ECO:0000259" key="9">
    <source>
        <dbReference type="PROSITE" id="PS52035"/>
    </source>
</evidence>
<comment type="similarity">
    <text evidence="2 7">Belongs to the peptidase M14 family.</text>
</comment>